<accession>A0A0F9L3G5</accession>
<organism evidence="1">
    <name type="scientific">marine sediment metagenome</name>
    <dbReference type="NCBI Taxonomy" id="412755"/>
    <lineage>
        <taxon>unclassified sequences</taxon>
        <taxon>metagenomes</taxon>
        <taxon>ecological metagenomes</taxon>
    </lineage>
</organism>
<comment type="caution">
    <text evidence="1">The sequence shown here is derived from an EMBL/GenBank/DDBJ whole genome shotgun (WGS) entry which is preliminary data.</text>
</comment>
<dbReference type="AlphaFoldDB" id="A0A0F9L3G5"/>
<dbReference type="EMBL" id="LAZR01006978">
    <property type="protein sequence ID" value="KKM88293.1"/>
    <property type="molecule type" value="Genomic_DNA"/>
</dbReference>
<proteinExistence type="predicted"/>
<protein>
    <submittedName>
        <fullName evidence="1">Uncharacterized protein</fullName>
    </submittedName>
</protein>
<name>A0A0F9L3G5_9ZZZZ</name>
<reference evidence="1" key="1">
    <citation type="journal article" date="2015" name="Nature">
        <title>Complex archaea that bridge the gap between prokaryotes and eukaryotes.</title>
        <authorList>
            <person name="Spang A."/>
            <person name="Saw J.H."/>
            <person name="Jorgensen S.L."/>
            <person name="Zaremba-Niedzwiedzka K."/>
            <person name="Martijn J."/>
            <person name="Lind A.E."/>
            <person name="van Eijk R."/>
            <person name="Schleper C."/>
            <person name="Guy L."/>
            <person name="Ettema T.J."/>
        </authorList>
    </citation>
    <scope>NUCLEOTIDE SEQUENCE</scope>
</reference>
<gene>
    <name evidence="1" type="ORF">LCGC14_1260210</name>
</gene>
<sequence>MAGLDKMKDARDYIQNYIEQKIRELLEESMNEYQDSNWVQAALLFEQAVAPCEYYFEENLYILGKEIVKKAEKWKHTGIPDYFRNS</sequence>
<evidence type="ECO:0000313" key="1">
    <source>
        <dbReference type="EMBL" id="KKM88293.1"/>
    </source>
</evidence>